<evidence type="ECO:0000313" key="11">
    <source>
        <dbReference type="WBParaSite" id="ACRNAN_scaffold4904.g24558.t1"/>
    </source>
</evidence>
<name>A0A914E0I2_9BILA</name>
<keyword evidence="8" id="KW-0812">Transmembrane</keyword>
<dbReference type="PANTHER" id="PTHR23292">
    <property type="entry name" value="LIPOPOLYSACCHARIDE-INDUCED TUMOR NECROSIS FACTOR-ALPHA FACTOR"/>
    <property type="match status" value="1"/>
</dbReference>
<dbReference type="InterPro" id="IPR037519">
    <property type="entry name" value="LITAF_fam"/>
</dbReference>
<proteinExistence type="inferred from homology"/>
<feature type="domain" description="LITAF" evidence="9">
    <location>
        <begin position="45"/>
        <end position="160"/>
    </location>
</feature>
<dbReference type="AlphaFoldDB" id="A0A914E0I2"/>
<dbReference type="PANTHER" id="PTHR23292:SF6">
    <property type="entry name" value="FI16602P1-RELATED"/>
    <property type="match status" value="1"/>
</dbReference>
<sequence length="176" mass="20287">MSEQQNQNGHIHRLSSISNNVPYTELDTLVNPTYTELSPLILEREQSRTRRYREILPLNPTRIKCPQCAEIVFSDVKYKFGTLSILIGIIVFILVVLIFSIFMSYASYENSIHCEFLALILMIIAGCSLLFLPVPFLINCIKDVAHFCPSCQFLIGIRKRLNVNLEKIRQLFNFSK</sequence>
<evidence type="ECO:0000259" key="9">
    <source>
        <dbReference type="PROSITE" id="PS51837"/>
    </source>
</evidence>
<dbReference type="Proteomes" id="UP000887540">
    <property type="component" value="Unplaced"/>
</dbReference>
<protein>
    <submittedName>
        <fullName evidence="11">LITAF domain-containing protein</fullName>
    </submittedName>
</protein>
<dbReference type="GO" id="GO:0031902">
    <property type="term" value="C:late endosome membrane"/>
    <property type="evidence" value="ECO:0007669"/>
    <property type="project" value="UniProtKB-SubCell"/>
</dbReference>
<dbReference type="GO" id="GO:0005765">
    <property type="term" value="C:lysosomal membrane"/>
    <property type="evidence" value="ECO:0007669"/>
    <property type="project" value="UniProtKB-SubCell"/>
</dbReference>
<evidence type="ECO:0000256" key="4">
    <source>
        <dbReference type="ARBA" id="ARBA00005975"/>
    </source>
</evidence>
<evidence type="ECO:0000313" key="10">
    <source>
        <dbReference type="Proteomes" id="UP000887540"/>
    </source>
</evidence>
<evidence type="ECO:0000256" key="3">
    <source>
        <dbReference type="ARBA" id="ARBA00004630"/>
    </source>
</evidence>
<organism evidence="10 11">
    <name type="scientific">Acrobeloides nanus</name>
    <dbReference type="NCBI Taxonomy" id="290746"/>
    <lineage>
        <taxon>Eukaryota</taxon>
        <taxon>Metazoa</taxon>
        <taxon>Ecdysozoa</taxon>
        <taxon>Nematoda</taxon>
        <taxon>Chromadorea</taxon>
        <taxon>Rhabditida</taxon>
        <taxon>Tylenchina</taxon>
        <taxon>Cephalobomorpha</taxon>
        <taxon>Cephaloboidea</taxon>
        <taxon>Cephalobidae</taxon>
        <taxon>Acrobeloides</taxon>
    </lineage>
</organism>
<accession>A0A914E0I2</accession>
<comment type="similarity">
    <text evidence="4">Belongs to the CDIP1/LITAF family.</text>
</comment>
<dbReference type="InterPro" id="IPR006629">
    <property type="entry name" value="LITAF"/>
</dbReference>
<keyword evidence="6" id="KW-0862">Zinc</keyword>
<keyword evidence="8" id="KW-1133">Transmembrane helix</keyword>
<dbReference type="Pfam" id="PF10601">
    <property type="entry name" value="zf-LITAF-like"/>
    <property type="match status" value="2"/>
</dbReference>
<feature type="transmembrane region" description="Helical" evidence="8">
    <location>
        <begin position="83"/>
        <end position="104"/>
    </location>
</feature>
<keyword evidence="7 8" id="KW-0472">Membrane</keyword>
<evidence type="ECO:0000256" key="2">
    <source>
        <dbReference type="ARBA" id="ARBA00004481"/>
    </source>
</evidence>
<dbReference type="GO" id="GO:0008270">
    <property type="term" value="F:zinc ion binding"/>
    <property type="evidence" value="ECO:0007669"/>
    <property type="project" value="TreeGrafter"/>
</dbReference>
<evidence type="ECO:0000256" key="7">
    <source>
        <dbReference type="ARBA" id="ARBA00023136"/>
    </source>
</evidence>
<feature type="transmembrane region" description="Helical" evidence="8">
    <location>
        <begin position="116"/>
        <end position="138"/>
    </location>
</feature>
<evidence type="ECO:0000256" key="1">
    <source>
        <dbReference type="ARBA" id="ARBA00004414"/>
    </source>
</evidence>
<reference evidence="11" key="1">
    <citation type="submission" date="2022-11" db="UniProtKB">
        <authorList>
            <consortium name="WormBaseParasite"/>
        </authorList>
    </citation>
    <scope>IDENTIFICATION</scope>
</reference>
<dbReference type="SMART" id="SM00714">
    <property type="entry name" value="LITAF"/>
    <property type="match status" value="1"/>
</dbReference>
<dbReference type="WBParaSite" id="ACRNAN_scaffold4904.g24558.t1">
    <property type="protein sequence ID" value="ACRNAN_scaffold4904.g24558.t1"/>
    <property type="gene ID" value="ACRNAN_scaffold4904.g24558"/>
</dbReference>
<keyword evidence="10" id="KW-1185">Reference proteome</keyword>
<evidence type="ECO:0000256" key="5">
    <source>
        <dbReference type="ARBA" id="ARBA00022723"/>
    </source>
</evidence>
<evidence type="ECO:0000256" key="8">
    <source>
        <dbReference type="SAM" id="Phobius"/>
    </source>
</evidence>
<comment type="subcellular location">
    <subcellularLocation>
        <location evidence="2">Endosome membrane</location>
        <topology evidence="2">Peripheral membrane protein</topology>
    </subcellularLocation>
    <subcellularLocation>
        <location evidence="1">Late endosome membrane</location>
    </subcellularLocation>
    <subcellularLocation>
        <location evidence="3">Lysosome membrane</location>
        <topology evidence="3">Peripheral membrane protein</topology>
        <orientation evidence="3">Cytoplasmic side</orientation>
    </subcellularLocation>
</comment>
<keyword evidence="5" id="KW-0479">Metal-binding</keyword>
<evidence type="ECO:0000256" key="6">
    <source>
        <dbReference type="ARBA" id="ARBA00022833"/>
    </source>
</evidence>
<dbReference type="PROSITE" id="PS51837">
    <property type="entry name" value="LITAF"/>
    <property type="match status" value="1"/>
</dbReference>